<keyword evidence="1" id="KW-1133">Transmembrane helix</keyword>
<proteinExistence type="predicted"/>
<evidence type="ECO:0000313" key="3">
    <source>
        <dbReference type="Proteomes" id="UP001149400"/>
    </source>
</evidence>
<name>A0ABT5R8P4_9GAMM</name>
<evidence type="ECO:0000313" key="2">
    <source>
        <dbReference type="EMBL" id="MDD1796195.1"/>
    </source>
</evidence>
<keyword evidence="1" id="KW-0472">Membrane</keyword>
<keyword evidence="3" id="KW-1185">Reference proteome</keyword>
<dbReference type="InterPro" id="IPR008523">
    <property type="entry name" value="DUF805"/>
</dbReference>
<dbReference type="Pfam" id="PF05656">
    <property type="entry name" value="DUF805"/>
    <property type="match status" value="1"/>
</dbReference>
<gene>
    <name evidence="2" type="ORF">LRP50_24025</name>
</gene>
<dbReference type="RefSeq" id="WP_274166953.1">
    <property type="nucleotide sequence ID" value="NZ_JAJUBC010000045.1"/>
</dbReference>
<keyword evidence="1" id="KW-0812">Transmembrane</keyword>
<reference evidence="2" key="1">
    <citation type="submission" date="2021-12" db="EMBL/GenBank/DDBJ databases">
        <title>Enterovibrio ZSDZ35 sp. nov. and Enterovibrio ZSDZ42 sp. nov., isolated from coastal seawater in Qingdao.</title>
        <authorList>
            <person name="Zhang P."/>
        </authorList>
    </citation>
    <scope>NUCLEOTIDE SEQUENCE</scope>
    <source>
        <strain evidence="2">ZSDZ42</strain>
    </source>
</reference>
<evidence type="ECO:0000256" key="1">
    <source>
        <dbReference type="SAM" id="Phobius"/>
    </source>
</evidence>
<accession>A0ABT5R8P4</accession>
<comment type="caution">
    <text evidence="2">The sequence shown here is derived from an EMBL/GenBank/DDBJ whole genome shotgun (WGS) entry which is preliminary data.</text>
</comment>
<dbReference type="PANTHER" id="PTHR34980:SF2">
    <property type="entry name" value="INNER MEMBRANE PROTEIN YHAH-RELATED"/>
    <property type="match status" value="1"/>
</dbReference>
<dbReference type="PANTHER" id="PTHR34980">
    <property type="entry name" value="INNER MEMBRANE PROTEIN-RELATED-RELATED"/>
    <property type="match status" value="1"/>
</dbReference>
<sequence length="127" mass="14722">MKWFFLGFLKYATFYGRARRKEYFGFLLTQNLILLLCLWLDVASVGVDNFNIMELNASLLWWGITLLPSLGVTIRRLHDIDKSGWWMLITIIPFIGTLIFIVLLLLRGTKGHNRFGSDPRGIFSHSL</sequence>
<feature type="transmembrane region" description="Helical" evidence="1">
    <location>
        <begin position="59"/>
        <end position="78"/>
    </location>
</feature>
<protein>
    <submittedName>
        <fullName evidence="2">DUF805 domain-containing protein</fullName>
    </submittedName>
</protein>
<feature type="transmembrane region" description="Helical" evidence="1">
    <location>
        <begin position="84"/>
        <end position="106"/>
    </location>
</feature>
<feature type="transmembrane region" description="Helical" evidence="1">
    <location>
        <begin position="23"/>
        <end position="47"/>
    </location>
</feature>
<dbReference type="Proteomes" id="UP001149400">
    <property type="component" value="Unassembled WGS sequence"/>
</dbReference>
<dbReference type="EMBL" id="JAJUBC010000045">
    <property type="protein sequence ID" value="MDD1796195.1"/>
    <property type="molecule type" value="Genomic_DNA"/>
</dbReference>
<organism evidence="2 3">
    <name type="scientific">Enterovibrio gelatinilyticus</name>
    <dbReference type="NCBI Taxonomy" id="2899819"/>
    <lineage>
        <taxon>Bacteria</taxon>
        <taxon>Pseudomonadati</taxon>
        <taxon>Pseudomonadota</taxon>
        <taxon>Gammaproteobacteria</taxon>
        <taxon>Vibrionales</taxon>
        <taxon>Vibrionaceae</taxon>
        <taxon>Enterovibrio</taxon>
    </lineage>
</organism>